<comment type="caution">
    <text evidence="2">The sequence shown here is derived from an EMBL/GenBank/DDBJ whole genome shotgun (WGS) entry which is preliminary data.</text>
</comment>
<dbReference type="Proteomes" id="UP001240250">
    <property type="component" value="Unassembled WGS sequence"/>
</dbReference>
<feature type="compositionally biased region" description="Acidic residues" evidence="1">
    <location>
        <begin position="220"/>
        <end position="232"/>
    </location>
</feature>
<proteinExistence type="predicted"/>
<dbReference type="PANTHER" id="PTHR48100:SF62">
    <property type="entry name" value="GLUCOSYL-3-PHOSPHOGLYCERATE PHOSPHATASE"/>
    <property type="match status" value="1"/>
</dbReference>
<dbReference type="GO" id="GO:0004619">
    <property type="term" value="F:phosphoglycerate mutase activity"/>
    <property type="evidence" value="ECO:0007669"/>
    <property type="project" value="UniProtKB-EC"/>
</dbReference>
<dbReference type="InterPro" id="IPR029033">
    <property type="entry name" value="His_PPase_superfam"/>
</dbReference>
<evidence type="ECO:0000256" key="1">
    <source>
        <dbReference type="SAM" id="MobiDB-lite"/>
    </source>
</evidence>
<dbReference type="PANTHER" id="PTHR48100">
    <property type="entry name" value="BROAD-SPECIFICITY PHOSPHATASE YOR283W-RELATED"/>
    <property type="match status" value="1"/>
</dbReference>
<dbReference type="Pfam" id="PF00300">
    <property type="entry name" value="His_Phos_1"/>
    <property type="match status" value="1"/>
</dbReference>
<dbReference type="SMART" id="SM00855">
    <property type="entry name" value="PGAM"/>
    <property type="match status" value="1"/>
</dbReference>
<keyword evidence="3" id="KW-1185">Reference proteome</keyword>
<dbReference type="RefSeq" id="WP_046528703.1">
    <property type="nucleotide sequence ID" value="NZ_CP084585.1"/>
</dbReference>
<gene>
    <name evidence="2" type="ORF">JO380_002984</name>
</gene>
<protein>
    <submittedName>
        <fullName evidence="2">Phosphoglycerate mutase</fullName>
        <ecNumber evidence="2">5.4.2.12</ecNumber>
    </submittedName>
</protein>
<dbReference type="InterPro" id="IPR013078">
    <property type="entry name" value="His_Pase_superF_clade-1"/>
</dbReference>
<accession>A0ABU0GML3</accession>
<keyword evidence="2" id="KW-0413">Isomerase</keyword>
<dbReference type="SUPFAM" id="SSF53254">
    <property type="entry name" value="Phosphoglycerate mutase-like"/>
    <property type="match status" value="1"/>
</dbReference>
<dbReference type="Gene3D" id="3.40.50.1240">
    <property type="entry name" value="Phosphoglycerate mutase-like"/>
    <property type="match status" value="1"/>
</dbReference>
<dbReference type="EMBL" id="JAUSVM010000001">
    <property type="protein sequence ID" value="MDQ0426603.1"/>
    <property type="molecule type" value="Genomic_DNA"/>
</dbReference>
<dbReference type="EC" id="5.4.2.12" evidence="2"/>
<dbReference type="InterPro" id="IPR050275">
    <property type="entry name" value="PGM_Phosphatase"/>
</dbReference>
<name>A0ABU0GML3_9CELL</name>
<evidence type="ECO:0000313" key="3">
    <source>
        <dbReference type="Proteomes" id="UP001240250"/>
    </source>
</evidence>
<organism evidence="2 3">
    <name type="scientific">Cellulomonas iranensis</name>
    <dbReference type="NCBI Taxonomy" id="76862"/>
    <lineage>
        <taxon>Bacteria</taxon>
        <taxon>Bacillati</taxon>
        <taxon>Actinomycetota</taxon>
        <taxon>Actinomycetes</taxon>
        <taxon>Micrococcales</taxon>
        <taxon>Cellulomonadaceae</taxon>
        <taxon>Cellulomonas</taxon>
    </lineage>
</organism>
<dbReference type="CDD" id="cd07067">
    <property type="entry name" value="HP_PGM_like"/>
    <property type="match status" value="1"/>
</dbReference>
<feature type="region of interest" description="Disordered" evidence="1">
    <location>
        <begin position="206"/>
        <end position="232"/>
    </location>
</feature>
<sequence>MTQQHLLLWRHGRTAYNSAARLQGQVDIPLDEVGHWQARTAASRLAQRARPARVVSSDLTRAVETATYLTRALDLPLETDPRLRERSFGEWEGLTGAEIDARWPGEFGVWRAGGDPTGVGAETRADLAARLTGAVADQLERTPDGGGLVVVSHGAAIGALVAALLGQDPAWRGVGGLHNAHWVELVRSGPGVDPAWRLLGFNVGPTDASSDWNAGPDPEPAGDDDDAVRDPD</sequence>
<reference evidence="2 3" key="1">
    <citation type="submission" date="2023-07" db="EMBL/GenBank/DDBJ databases">
        <title>Sequencing the genomes of 1000 actinobacteria strains.</title>
        <authorList>
            <person name="Klenk H.-P."/>
        </authorList>
    </citation>
    <scope>NUCLEOTIDE SEQUENCE [LARGE SCALE GENOMIC DNA]</scope>
    <source>
        <strain evidence="2 3">DSM 14785</strain>
    </source>
</reference>
<evidence type="ECO:0000313" key="2">
    <source>
        <dbReference type="EMBL" id="MDQ0426603.1"/>
    </source>
</evidence>